<dbReference type="STRING" id="449447.MAE_25200"/>
<dbReference type="EnsemblBacteria" id="BAG02342">
    <property type="protein sequence ID" value="BAG02342"/>
    <property type="gene ID" value="MAE_25200"/>
</dbReference>
<dbReference type="PaxDb" id="449447-MAE_25200"/>
<organism evidence="1 2">
    <name type="scientific">Microcystis aeruginosa (strain NIES-843 / IAM M-2473)</name>
    <dbReference type="NCBI Taxonomy" id="449447"/>
    <lineage>
        <taxon>Bacteria</taxon>
        <taxon>Bacillati</taxon>
        <taxon>Cyanobacteriota</taxon>
        <taxon>Cyanophyceae</taxon>
        <taxon>Oscillatoriophycideae</taxon>
        <taxon>Chroococcales</taxon>
        <taxon>Microcystaceae</taxon>
        <taxon>Microcystis</taxon>
    </lineage>
</organism>
<dbReference type="AlphaFoldDB" id="B0JHJ0"/>
<evidence type="ECO:0000313" key="2">
    <source>
        <dbReference type="Proteomes" id="UP000001510"/>
    </source>
</evidence>
<name>B0JHJ0_MICAN</name>
<protein>
    <submittedName>
        <fullName evidence="1">Uncharacterized protein</fullName>
    </submittedName>
</protein>
<dbReference type="EMBL" id="AP009552">
    <property type="protein sequence ID" value="BAG02342.1"/>
    <property type="molecule type" value="Genomic_DNA"/>
</dbReference>
<accession>B0JHJ0</accession>
<keyword evidence="2" id="KW-1185">Reference proteome</keyword>
<reference evidence="1 2" key="1">
    <citation type="journal article" date="2007" name="DNA Res.">
        <title>Complete genomic structure of the bloom-forming toxic cyanobacterium Microcystis aeruginosa NIES-843.</title>
        <authorList>
            <person name="Kaneko T."/>
            <person name="Nakajima N."/>
            <person name="Okamoto S."/>
            <person name="Suzuki I."/>
            <person name="Tanabe Y."/>
            <person name="Tamaoki M."/>
            <person name="Nakamura Y."/>
            <person name="Kasai F."/>
            <person name="Watanabe A."/>
            <person name="Kawashima K."/>
            <person name="Kishida Y."/>
            <person name="Ono A."/>
            <person name="Shimizu Y."/>
            <person name="Takahashi C."/>
            <person name="Minami C."/>
            <person name="Fujishiro T."/>
            <person name="Kohara M."/>
            <person name="Katoh M."/>
            <person name="Nakazaki N."/>
            <person name="Nakayama S."/>
            <person name="Yamada M."/>
            <person name="Tabata S."/>
            <person name="Watanabe M.M."/>
        </authorList>
    </citation>
    <scope>NUCLEOTIDE SEQUENCE [LARGE SCALE GENOMIC DNA]</scope>
    <source>
        <strain evidence="2">NIES-843 / IAM M-247</strain>
    </source>
</reference>
<gene>
    <name evidence="1" type="ordered locus">MAE_25200</name>
</gene>
<dbReference type="Proteomes" id="UP000001510">
    <property type="component" value="Chromosome"/>
</dbReference>
<proteinExistence type="predicted"/>
<dbReference type="HOGENOM" id="CLU_3063473_0_0_3"/>
<evidence type="ECO:0000313" key="1">
    <source>
        <dbReference type="EMBL" id="BAG02342.1"/>
    </source>
</evidence>
<sequence>MRGDRQENVMEIWRFDEGIDRIGRSLLSTMGKRSRLKRVLTGLTVKRSWFLIY</sequence>
<dbReference type="KEGG" id="mar:MAE_25200"/>